<organism evidence="2 3">
    <name type="scientific">Verminephrobacter aporrectodeae subsp. tuberculatae</name>
    <dbReference type="NCBI Taxonomy" id="1110392"/>
    <lineage>
        <taxon>Bacteria</taxon>
        <taxon>Pseudomonadati</taxon>
        <taxon>Pseudomonadota</taxon>
        <taxon>Betaproteobacteria</taxon>
        <taxon>Burkholderiales</taxon>
        <taxon>Comamonadaceae</taxon>
        <taxon>Verminephrobacter</taxon>
    </lineage>
</organism>
<comment type="caution">
    <text evidence="2">The sequence shown here is derived from an EMBL/GenBank/DDBJ whole genome shotgun (WGS) entry which is preliminary data.</text>
</comment>
<name>A0ABT3KUH5_9BURK</name>
<dbReference type="InterPro" id="IPR010982">
    <property type="entry name" value="Lambda_DNA-bd_dom_sf"/>
</dbReference>
<dbReference type="Proteomes" id="UP001208935">
    <property type="component" value="Unassembled WGS sequence"/>
</dbReference>
<keyword evidence="3" id="KW-1185">Reference proteome</keyword>
<feature type="region of interest" description="Disordered" evidence="1">
    <location>
        <begin position="160"/>
        <end position="180"/>
    </location>
</feature>
<evidence type="ECO:0000313" key="3">
    <source>
        <dbReference type="Proteomes" id="UP001208935"/>
    </source>
</evidence>
<dbReference type="RefSeq" id="WP_265258489.1">
    <property type="nucleotide sequence ID" value="NZ_QZCV01000002.1"/>
</dbReference>
<dbReference type="Gene3D" id="1.10.260.40">
    <property type="entry name" value="lambda repressor-like DNA-binding domains"/>
    <property type="match status" value="1"/>
</dbReference>
<dbReference type="EMBL" id="QZCW01000002">
    <property type="protein sequence ID" value="MCW5321440.1"/>
    <property type="molecule type" value="Genomic_DNA"/>
</dbReference>
<gene>
    <name evidence="2" type="ORF">D5039_09860</name>
</gene>
<dbReference type="GeneID" id="77319649"/>
<evidence type="ECO:0000256" key="1">
    <source>
        <dbReference type="SAM" id="MobiDB-lite"/>
    </source>
</evidence>
<accession>A0ABT3KUH5</accession>
<reference evidence="3" key="1">
    <citation type="submission" date="2023-07" db="EMBL/GenBank/DDBJ databases">
        <title>Verminephrobacter genomes.</title>
        <authorList>
            <person name="Lund M.B."/>
        </authorList>
    </citation>
    <scope>NUCLEOTIDE SEQUENCE [LARGE SCALE GENOMIC DNA]</scope>
    <source>
        <strain evidence="3">AtM5-05</strain>
    </source>
</reference>
<sequence length="180" mass="19718">MEGRALLQLLLDHKELSGNGLATALRGAVSQSSIQKYLAGTAREPRRATLEAFANHFCVPIEAFYDEYVAEKTAHQLGLISTPPSGSVLTLQKVRHLIQQQPAQQTPSLRNAFRQIRVALTRETPGVRRSVVALIGDLADKAEDTEFSEHTIDRMMAVLGEHGGKPAAPESTHSRREGSR</sequence>
<evidence type="ECO:0000313" key="2">
    <source>
        <dbReference type="EMBL" id="MCW5321440.1"/>
    </source>
</evidence>
<protein>
    <recommendedName>
        <fullName evidence="4">HTH cro/C1-type domain-containing protein</fullName>
    </recommendedName>
</protein>
<proteinExistence type="predicted"/>
<evidence type="ECO:0008006" key="4">
    <source>
        <dbReference type="Google" id="ProtNLM"/>
    </source>
</evidence>